<sequence length="349" mass="40494">MKIYRVQLNAFHMEKMKEFYTKLLQMELVYEGENSFAVLAGTTRVYFDKSDFQPYYHVCFRLGAAFFDEIFNRLKKEDLLLSNEDGEISMYWQGKQAYFYDPDGNILEILERPFSHGDLEPYGWYDVGEVGIPSQNIYELRDFLSPYMDNQFETNNDLFSFFGNDDGVGVLVKTGRNWYPTNRPAEIHPIKLVVSGNKDTHLNHPTLPYKITVRKEWSSSVPAVQFRVARPTNQLERIIEFYGEGLGLEKVGEFSKHEGYGGVMFGLPDLTYHLEFTQHENGSSIPRPPEDHLLVFYVADTFKKNEIANRLIKMGYRQVPSENPYWDRGGITIEDPDGYRVVLMNTVGI</sequence>
<dbReference type="InterPro" id="IPR058998">
    <property type="entry name" value="YycE-like_N"/>
</dbReference>
<dbReference type="Gene3D" id="3.10.180.10">
    <property type="entry name" value="2,3-Dihydroxybiphenyl 1,2-Dioxygenase, domain 1"/>
    <property type="match status" value="2"/>
</dbReference>
<organism evidence="2 3">
    <name type="scientific">Lederbergia citrisecunda</name>
    <dbReference type="NCBI Taxonomy" id="2833583"/>
    <lineage>
        <taxon>Bacteria</taxon>
        <taxon>Bacillati</taxon>
        <taxon>Bacillota</taxon>
        <taxon>Bacilli</taxon>
        <taxon>Bacillales</taxon>
        <taxon>Bacillaceae</taxon>
        <taxon>Lederbergia</taxon>
    </lineage>
</organism>
<reference evidence="2 3" key="1">
    <citation type="submission" date="2021-05" db="EMBL/GenBank/DDBJ databases">
        <title>Novel Bacillus species.</title>
        <authorList>
            <person name="Liu G."/>
        </authorList>
    </citation>
    <scope>NUCLEOTIDE SEQUENCE [LARGE SCALE GENOMIC DNA]</scope>
    <source>
        <strain evidence="2 3">FJAT-49732</strain>
    </source>
</reference>
<proteinExistence type="predicted"/>
<dbReference type="Pfam" id="PF22659">
    <property type="entry name" value="YycE-like_C"/>
    <property type="match status" value="1"/>
</dbReference>
<comment type="caution">
    <text evidence="2">The sequence shown here is derived from an EMBL/GenBank/DDBJ whole genome shotgun (WGS) entry which is preliminary data.</text>
</comment>
<dbReference type="PROSITE" id="PS51819">
    <property type="entry name" value="VOC"/>
    <property type="match status" value="2"/>
</dbReference>
<dbReference type="Proteomes" id="UP000682713">
    <property type="component" value="Unassembled WGS sequence"/>
</dbReference>
<dbReference type="InterPro" id="IPR051332">
    <property type="entry name" value="Fosfomycin_Res_Enzymes"/>
</dbReference>
<dbReference type="AlphaFoldDB" id="A0A942TQZ4"/>
<feature type="domain" description="VOC" evidence="1">
    <location>
        <begin position="2"/>
        <end position="112"/>
    </location>
</feature>
<evidence type="ECO:0000259" key="1">
    <source>
        <dbReference type="PROSITE" id="PS51819"/>
    </source>
</evidence>
<dbReference type="InterPro" id="IPR029068">
    <property type="entry name" value="Glyas_Bleomycin-R_OHBP_Dase"/>
</dbReference>
<dbReference type="PANTHER" id="PTHR36113:SF3">
    <property type="entry name" value="SLL5075 PROTEIN"/>
    <property type="match status" value="1"/>
</dbReference>
<name>A0A942TQZ4_9BACI</name>
<evidence type="ECO:0000313" key="3">
    <source>
        <dbReference type="Proteomes" id="UP000682713"/>
    </source>
</evidence>
<dbReference type="InterPro" id="IPR058997">
    <property type="entry name" value="YycE-like_C"/>
</dbReference>
<keyword evidence="3" id="KW-1185">Reference proteome</keyword>
<accession>A0A942TQZ4</accession>
<feature type="domain" description="VOC" evidence="1">
    <location>
        <begin position="223"/>
        <end position="346"/>
    </location>
</feature>
<dbReference type="Pfam" id="PF22658">
    <property type="entry name" value="YycE-like_N"/>
    <property type="match status" value="1"/>
</dbReference>
<dbReference type="EMBL" id="JAGYPJ010000001">
    <property type="protein sequence ID" value="MBS4201286.1"/>
    <property type="molecule type" value="Genomic_DNA"/>
</dbReference>
<protein>
    <submittedName>
        <fullName evidence="2">VOC family protein</fullName>
    </submittedName>
</protein>
<dbReference type="InterPro" id="IPR037523">
    <property type="entry name" value="VOC_core"/>
</dbReference>
<evidence type="ECO:0000313" key="2">
    <source>
        <dbReference type="EMBL" id="MBS4201286.1"/>
    </source>
</evidence>
<gene>
    <name evidence="2" type="ORF">KHA93_16745</name>
</gene>
<dbReference type="Pfam" id="PF00903">
    <property type="entry name" value="Glyoxalase"/>
    <property type="match status" value="1"/>
</dbReference>
<dbReference type="PANTHER" id="PTHR36113">
    <property type="entry name" value="LYASE, PUTATIVE-RELATED-RELATED"/>
    <property type="match status" value="1"/>
</dbReference>
<dbReference type="SUPFAM" id="SSF54593">
    <property type="entry name" value="Glyoxalase/Bleomycin resistance protein/Dihydroxybiphenyl dioxygenase"/>
    <property type="match status" value="2"/>
</dbReference>
<dbReference type="CDD" id="cd06587">
    <property type="entry name" value="VOC"/>
    <property type="match status" value="2"/>
</dbReference>
<dbReference type="InterPro" id="IPR004360">
    <property type="entry name" value="Glyas_Fos-R_dOase_dom"/>
</dbReference>